<gene>
    <name evidence="3" type="ORF">J4709_06205</name>
</gene>
<dbReference type="Pfam" id="PF13569">
    <property type="entry name" value="DUF4132"/>
    <property type="match status" value="1"/>
</dbReference>
<accession>A0ABS3RK98</accession>
<dbReference type="EMBL" id="JAGEPF010000004">
    <property type="protein sequence ID" value="MBO2457160.1"/>
    <property type="molecule type" value="Genomic_DNA"/>
</dbReference>
<evidence type="ECO:0000313" key="4">
    <source>
        <dbReference type="Proteomes" id="UP000680206"/>
    </source>
</evidence>
<sequence length="1094" mass="117617">MEDHLPDEDALVLPEAWRRALHPRRGGAPGPKVNVDGSAPGTAQAYLKRAAGTVDPFLEVGHGDPALVDAARRHLGGDPDPRGAAAVAAVTVAGVGPYYRREVHEAFADGWVTEHGLGFAAGALVELSRTVASYLRSAGRSGYRVGAVHGPDDHLGGAAPEVLRRVRALLAAASDEEYAAAVERLAGHRAGPGTKWVASYLVPTREDWVDECCALPVPVRPEGHWLVLATLGNASQLSAAPALSADTSSRAVLATMADGIGAGILGFLLTAVDGKSSLRLDERRHIFETIAVLPSDEAFQALIDRIDREHARAALVAAARRFPARALRLLARAGAADLLGAHLDANADLVAGVLPGLPDDEAALVRSVAAESTRVAAAEPHEVPRVLADPPWLRVRRPVVPGLRAPEPRVVWRDGERQAWLDADPDVPLPDGTDWDAYAEVYGTRYQKIRPLQLIVHGPEELVRPLLAEFTDYSEYSPAPWVRRLVARYGIDALPVAIRTSVEGPQTNAVHLTPFLDAGVVELMAEWSTKPAKFQEPARRWLDRNGLDAVGPLVPAALGEKGKQRAQAETALRHVTDAHGLAGAVAAARDAHGDEAAAAVEELLSAPPAGTGLERPAKVAGWIDPAALPQVRLRGRDRALPVDAVRRLLELLTLPTSTGMDEVKGRCEPDSVAAFGRALFRQWREAGAPSKDGWALTQLGRTGDDETVRLLTPVIRAWPGEGGHKNAVRGLGVLAEIGSDVALMHLHGIAQKVKFKGLKAEAQARIREVADRLGLTTEQLADRLVPTFGLDAAGTMVLDYGPRRFVVGLDEHLAPFVSDEDGKRRKALPKPGAKDDPELAPAAHQRFAALKKDLRAAASGQLVRLEQAMVTQREWTPAEFGEFIVRHPLVRHIARRLVWIAQDGGTAAAFRVAEDGTFADADDDAFALPEKARVRIAHPLHLDGALEAWSEVFADYEIIQPFPQLNRPVRALTEEERGGGRLERFEGLKVPFGKVLGLVKRGWARGEPQDAGGERWISRRVAADRYVVIDLDPGISVGAVDATGDHQTLDYVWFATKPADYSPRKGTPLKFGDLDPVMASEILADLDTLAEAAV</sequence>
<name>A0ABS3RK98_9ACTN</name>
<evidence type="ECO:0000256" key="1">
    <source>
        <dbReference type="SAM" id="MobiDB-lite"/>
    </source>
</evidence>
<keyword evidence="4" id="KW-1185">Reference proteome</keyword>
<evidence type="ECO:0000313" key="3">
    <source>
        <dbReference type="EMBL" id="MBO2457160.1"/>
    </source>
</evidence>
<comment type="caution">
    <text evidence="3">The sequence shown here is derived from an EMBL/GenBank/DDBJ whole genome shotgun (WGS) entry which is preliminary data.</text>
</comment>
<dbReference type="Proteomes" id="UP000680206">
    <property type="component" value="Unassembled WGS sequence"/>
</dbReference>
<protein>
    <submittedName>
        <fullName evidence="3">DUF4132 domain-containing protein</fullName>
    </submittedName>
</protein>
<proteinExistence type="predicted"/>
<evidence type="ECO:0000259" key="2">
    <source>
        <dbReference type="Pfam" id="PF13569"/>
    </source>
</evidence>
<organism evidence="3 4">
    <name type="scientific">Actinomadura violacea</name>
    <dbReference type="NCBI Taxonomy" id="2819934"/>
    <lineage>
        <taxon>Bacteria</taxon>
        <taxon>Bacillati</taxon>
        <taxon>Actinomycetota</taxon>
        <taxon>Actinomycetes</taxon>
        <taxon>Streptosporangiales</taxon>
        <taxon>Thermomonosporaceae</taxon>
        <taxon>Actinomadura</taxon>
    </lineage>
</organism>
<feature type="domain" description="DUF4132" evidence="2">
    <location>
        <begin position="822"/>
        <end position="1003"/>
    </location>
</feature>
<reference evidence="3 4" key="1">
    <citation type="submission" date="2021-03" db="EMBL/GenBank/DDBJ databases">
        <title>Actinomadura violae sp. nov., isolated from lichen in Thailand.</title>
        <authorList>
            <person name="Kanchanasin P."/>
            <person name="Saeng-In P."/>
            <person name="Phongsopitanun W."/>
            <person name="Yuki M."/>
            <person name="Kudo T."/>
            <person name="Ohkuma M."/>
            <person name="Tanasupawat S."/>
        </authorList>
    </citation>
    <scope>NUCLEOTIDE SEQUENCE [LARGE SCALE GENOMIC DNA]</scope>
    <source>
        <strain evidence="3 4">LCR2-06</strain>
    </source>
</reference>
<feature type="region of interest" description="Disordered" evidence="1">
    <location>
        <begin position="820"/>
        <end position="839"/>
    </location>
</feature>
<dbReference type="InterPro" id="IPR025406">
    <property type="entry name" value="DUF4132"/>
</dbReference>
<dbReference type="RefSeq" id="WP_208237909.1">
    <property type="nucleotide sequence ID" value="NZ_JAGEPF010000004.1"/>
</dbReference>